<dbReference type="InterPro" id="IPR044925">
    <property type="entry name" value="His-Me_finger_sf"/>
</dbReference>
<feature type="region of interest" description="Disordered" evidence="3">
    <location>
        <begin position="193"/>
        <end position="239"/>
    </location>
</feature>
<feature type="domain" description="ENPP1-3/EXOG-like endonuclease/phosphodiesterase" evidence="5">
    <location>
        <begin position="260"/>
        <end position="470"/>
    </location>
</feature>
<dbReference type="Proteomes" id="UP000264217">
    <property type="component" value="Unassembled WGS sequence"/>
</dbReference>
<evidence type="ECO:0000256" key="4">
    <source>
        <dbReference type="SAM" id="SignalP"/>
    </source>
</evidence>
<sequence length="482" mass="51461">MKFRKLLIIYLSVVLVVAGCRKDNSPQQPTDNGTGTETPALTPYTIVEDFETGTKTAYAAADVQIKTGIWNFNDALLGNLAADVKNGAKCVRLRTGDITMKFDISHLKQIKISHARYGNDDASTWQLMISVDGGATYTQLGATVNETGSTLVTSTFAINTVQPVRFRIQKTGTARVNIDDITFEGAGDPGIVVGADPGDGDNGSGDGDNGSGTGTPASERGVTAGIDAQPTTGDNSNMLFGNPSNATTSTAMADNYLMDQSYYVESYSATRGTPNWVSWHLDANTANNAAPRVDNFAGFIGLPADFYHVESNSYQNSGFDRGHNCPSADRTSSANANSATFLMTNMIPQAPQNNQQTWANMENYLRDQVKAGNEVYVIMGSYGMGGTGSKGAVNKINNDKVTVPSNVWKVAVIIPNGNSDISRVTSSTRVIAVNTPNINTTNSDWKQYRVTVRSIEAATGYNLLSALPQSVQDAVETTTDNL</sequence>
<evidence type="ECO:0000259" key="6">
    <source>
        <dbReference type="SMART" id="SM00892"/>
    </source>
</evidence>
<name>A0A372NUY9_9SPHI</name>
<evidence type="ECO:0000256" key="3">
    <source>
        <dbReference type="SAM" id="MobiDB-lite"/>
    </source>
</evidence>
<proteinExistence type="predicted"/>
<feature type="domain" description="DNA/RNA non-specific endonuclease/pyrophosphatase/phosphodiesterase" evidence="6">
    <location>
        <begin position="259"/>
        <end position="470"/>
    </location>
</feature>
<feature type="binding site" evidence="2">
    <location>
        <position position="354"/>
    </location>
    <ligand>
        <name>Mg(2+)</name>
        <dbReference type="ChEBI" id="CHEBI:18420"/>
        <note>catalytic</note>
    </ligand>
</feature>
<evidence type="ECO:0000259" key="5">
    <source>
        <dbReference type="SMART" id="SM00477"/>
    </source>
</evidence>
<dbReference type="PANTHER" id="PTHR13966:SF5">
    <property type="entry name" value="ENDONUCLEASE G, MITOCHONDRIAL"/>
    <property type="match status" value="1"/>
</dbReference>
<dbReference type="SMART" id="SM00892">
    <property type="entry name" value="Endonuclease_NS"/>
    <property type="match status" value="1"/>
</dbReference>
<evidence type="ECO:0000256" key="2">
    <source>
        <dbReference type="PIRSR" id="PIRSR640255-2"/>
    </source>
</evidence>
<dbReference type="GO" id="GO:0046872">
    <property type="term" value="F:metal ion binding"/>
    <property type="evidence" value="ECO:0007669"/>
    <property type="project" value="UniProtKB-KW"/>
</dbReference>
<dbReference type="GO" id="GO:0016787">
    <property type="term" value="F:hydrolase activity"/>
    <property type="evidence" value="ECO:0007669"/>
    <property type="project" value="InterPro"/>
</dbReference>
<keyword evidence="7" id="KW-0255">Endonuclease</keyword>
<dbReference type="SMART" id="SM00477">
    <property type="entry name" value="NUC"/>
    <property type="match status" value="1"/>
</dbReference>
<keyword evidence="4" id="KW-0732">Signal</keyword>
<feature type="signal peptide" evidence="4">
    <location>
        <begin position="1"/>
        <end position="18"/>
    </location>
</feature>
<dbReference type="AlphaFoldDB" id="A0A372NUY9"/>
<keyword evidence="7" id="KW-0378">Hydrolase</keyword>
<protein>
    <submittedName>
        <fullName evidence="7">DNA/RNA non-specific endonuclease</fullName>
    </submittedName>
</protein>
<dbReference type="Gene3D" id="3.40.570.10">
    <property type="entry name" value="Extracellular Endonuclease, subunit A"/>
    <property type="match status" value="1"/>
</dbReference>
<keyword evidence="7" id="KW-0540">Nuclease</keyword>
<dbReference type="InterPro" id="IPR001604">
    <property type="entry name" value="Endo_G_ENPP1-like_dom"/>
</dbReference>
<dbReference type="Pfam" id="PF01223">
    <property type="entry name" value="Endonuclease_NS"/>
    <property type="match status" value="1"/>
</dbReference>
<dbReference type="SUPFAM" id="SSF54060">
    <property type="entry name" value="His-Me finger endonucleases"/>
    <property type="match status" value="1"/>
</dbReference>
<evidence type="ECO:0000313" key="8">
    <source>
        <dbReference type="Proteomes" id="UP000264217"/>
    </source>
</evidence>
<reference evidence="7 8" key="1">
    <citation type="submission" date="2018-08" db="EMBL/GenBank/DDBJ databases">
        <title>Mucilaginibacter sp. MYSH2.</title>
        <authorList>
            <person name="Seo T."/>
        </authorList>
    </citation>
    <scope>NUCLEOTIDE SEQUENCE [LARGE SCALE GENOMIC DNA]</scope>
    <source>
        <strain evidence="7 8">MYSH2</strain>
    </source>
</reference>
<organism evidence="7 8">
    <name type="scientific">Mucilaginibacter conchicola</name>
    <dbReference type="NCBI Taxonomy" id="2303333"/>
    <lineage>
        <taxon>Bacteria</taxon>
        <taxon>Pseudomonadati</taxon>
        <taxon>Bacteroidota</taxon>
        <taxon>Sphingobacteriia</taxon>
        <taxon>Sphingobacteriales</taxon>
        <taxon>Sphingobacteriaceae</taxon>
        <taxon>Mucilaginibacter</taxon>
    </lineage>
</organism>
<dbReference type="EMBL" id="QWDC01000002">
    <property type="protein sequence ID" value="RFZ92427.1"/>
    <property type="molecule type" value="Genomic_DNA"/>
</dbReference>
<dbReference type="GO" id="GO:0004519">
    <property type="term" value="F:endonuclease activity"/>
    <property type="evidence" value="ECO:0007669"/>
    <property type="project" value="UniProtKB-KW"/>
</dbReference>
<dbReference type="InterPro" id="IPR020821">
    <property type="entry name" value="ENPP1-3/EXOG-like_nuc-like"/>
</dbReference>
<evidence type="ECO:0000313" key="7">
    <source>
        <dbReference type="EMBL" id="RFZ92427.1"/>
    </source>
</evidence>
<feature type="active site" description="Proton acceptor" evidence="1">
    <location>
        <position position="323"/>
    </location>
</feature>
<dbReference type="InterPro" id="IPR040255">
    <property type="entry name" value="Non-specific_endonuclease"/>
</dbReference>
<dbReference type="RefSeq" id="WP_117392137.1">
    <property type="nucleotide sequence ID" value="NZ_QWDC01000002.1"/>
</dbReference>
<dbReference type="InterPro" id="IPR044929">
    <property type="entry name" value="DNA/RNA_non-sp_Endonuclease_sf"/>
</dbReference>
<evidence type="ECO:0000256" key="1">
    <source>
        <dbReference type="PIRSR" id="PIRSR640255-1"/>
    </source>
</evidence>
<keyword evidence="2" id="KW-0479">Metal-binding</keyword>
<feature type="compositionally biased region" description="Gly residues" evidence="3">
    <location>
        <begin position="200"/>
        <end position="213"/>
    </location>
</feature>
<gene>
    <name evidence="7" type="ORF">D0C36_13445</name>
</gene>
<feature type="chain" id="PRO_5016689194" evidence="4">
    <location>
        <begin position="19"/>
        <end position="482"/>
    </location>
</feature>
<dbReference type="CDD" id="cd00091">
    <property type="entry name" value="NUC"/>
    <property type="match status" value="1"/>
</dbReference>
<accession>A0A372NUY9</accession>
<comment type="caution">
    <text evidence="7">The sequence shown here is derived from an EMBL/GenBank/DDBJ whole genome shotgun (WGS) entry which is preliminary data.</text>
</comment>
<feature type="compositionally biased region" description="Polar residues" evidence="3">
    <location>
        <begin position="229"/>
        <end position="239"/>
    </location>
</feature>
<dbReference type="PANTHER" id="PTHR13966">
    <property type="entry name" value="ENDONUCLEASE RELATED"/>
    <property type="match status" value="1"/>
</dbReference>
<dbReference type="OrthoDB" id="9811262at2"/>
<keyword evidence="8" id="KW-1185">Reference proteome</keyword>
<dbReference type="GO" id="GO:0003676">
    <property type="term" value="F:nucleic acid binding"/>
    <property type="evidence" value="ECO:0007669"/>
    <property type="project" value="InterPro"/>
</dbReference>
<dbReference type="PROSITE" id="PS51257">
    <property type="entry name" value="PROKAR_LIPOPROTEIN"/>
    <property type="match status" value="1"/>
</dbReference>